<keyword evidence="4" id="KW-1185">Reference proteome</keyword>
<dbReference type="Pfam" id="PF02179">
    <property type="entry name" value="BAG"/>
    <property type="match status" value="1"/>
</dbReference>
<dbReference type="InterPro" id="IPR036533">
    <property type="entry name" value="BAG_dom_sf"/>
</dbReference>
<gene>
    <name evidence="3" type="ORF">NQ314_000400</name>
</gene>
<evidence type="ECO:0000313" key="4">
    <source>
        <dbReference type="Proteomes" id="UP001162156"/>
    </source>
</evidence>
<feature type="compositionally biased region" description="Basic residues" evidence="1">
    <location>
        <begin position="23"/>
        <end position="32"/>
    </location>
</feature>
<feature type="compositionally biased region" description="Basic and acidic residues" evidence="1">
    <location>
        <begin position="52"/>
        <end position="63"/>
    </location>
</feature>
<dbReference type="AlphaFoldDB" id="A0AAV8ZW36"/>
<dbReference type="Gene3D" id="1.20.58.120">
    <property type="entry name" value="BAG domain"/>
    <property type="match status" value="1"/>
</dbReference>
<name>A0AAV8ZW36_9CUCU</name>
<organism evidence="3 4">
    <name type="scientific">Rhamnusium bicolor</name>
    <dbReference type="NCBI Taxonomy" id="1586634"/>
    <lineage>
        <taxon>Eukaryota</taxon>
        <taxon>Metazoa</taxon>
        <taxon>Ecdysozoa</taxon>
        <taxon>Arthropoda</taxon>
        <taxon>Hexapoda</taxon>
        <taxon>Insecta</taxon>
        <taxon>Pterygota</taxon>
        <taxon>Neoptera</taxon>
        <taxon>Endopterygota</taxon>
        <taxon>Coleoptera</taxon>
        <taxon>Polyphaga</taxon>
        <taxon>Cucujiformia</taxon>
        <taxon>Chrysomeloidea</taxon>
        <taxon>Cerambycidae</taxon>
        <taxon>Lepturinae</taxon>
        <taxon>Rhagiini</taxon>
        <taxon>Rhamnusium</taxon>
    </lineage>
</organism>
<protein>
    <recommendedName>
        <fullName evidence="2">BAG domain-containing protein</fullName>
    </recommendedName>
</protein>
<dbReference type="SUPFAM" id="SSF63491">
    <property type="entry name" value="BAG domain"/>
    <property type="match status" value="1"/>
</dbReference>
<comment type="caution">
    <text evidence="3">The sequence shown here is derived from an EMBL/GenBank/DDBJ whole genome shotgun (WGS) entry which is preliminary data.</text>
</comment>
<feature type="region of interest" description="Disordered" evidence="1">
    <location>
        <begin position="1"/>
        <end position="75"/>
    </location>
</feature>
<dbReference type="EMBL" id="JANEYF010000128">
    <property type="protein sequence ID" value="KAJ8972018.1"/>
    <property type="molecule type" value="Genomic_DNA"/>
</dbReference>
<dbReference type="InterPro" id="IPR003103">
    <property type="entry name" value="BAG_domain"/>
</dbReference>
<evidence type="ECO:0000313" key="3">
    <source>
        <dbReference type="EMBL" id="KAJ8972018.1"/>
    </source>
</evidence>
<evidence type="ECO:0000259" key="2">
    <source>
        <dbReference type="Pfam" id="PF02179"/>
    </source>
</evidence>
<proteinExistence type="predicted"/>
<dbReference type="GO" id="GO:0051087">
    <property type="term" value="F:protein-folding chaperone binding"/>
    <property type="evidence" value="ECO:0007669"/>
    <property type="project" value="InterPro"/>
</dbReference>
<feature type="domain" description="BAG" evidence="2">
    <location>
        <begin position="147"/>
        <end position="214"/>
    </location>
</feature>
<reference evidence="3" key="1">
    <citation type="journal article" date="2023" name="Insect Mol. Biol.">
        <title>Genome sequencing provides insights into the evolution of gene families encoding plant cell wall-degrading enzymes in longhorned beetles.</title>
        <authorList>
            <person name="Shin N.R."/>
            <person name="Okamura Y."/>
            <person name="Kirsch R."/>
            <person name="Pauchet Y."/>
        </authorList>
    </citation>
    <scope>NUCLEOTIDE SEQUENCE</scope>
    <source>
        <strain evidence="3">RBIC_L_NR</strain>
    </source>
</reference>
<sequence length="231" mass="26960">MGLISNIKGKDSDENQPTMKRSWSLRRSKKKKKEPELNPDSENISKKTNIAENKKEEQEEKSLNKKSKSSHTYPTKLQLIEKEEEVKVSDTDVQQYVIVTVPKEVQVNTNEEIVTSNTEEIEANCENHASYIVDAYEEKCLKRIYEILEKSREFESKIDTFSDITGSQQFYYLDENLQRNIEKLDRIDIRESTRLKEERTNAIKFIYNAIERLETQAQVNENIQSNGINTG</sequence>
<feature type="compositionally biased region" description="Polar residues" evidence="1">
    <location>
        <begin position="40"/>
        <end position="51"/>
    </location>
</feature>
<dbReference type="Proteomes" id="UP001162156">
    <property type="component" value="Unassembled WGS sequence"/>
</dbReference>
<evidence type="ECO:0000256" key="1">
    <source>
        <dbReference type="SAM" id="MobiDB-lite"/>
    </source>
</evidence>
<accession>A0AAV8ZW36</accession>